<dbReference type="Proteomes" id="UP000499080">
    <property type="component" value="Unassembled WGS sequence"/>
</dbReference>
<keyword evidence="2" id="KW-1185">Reference proteome</keyword>
<reference evidence="1 2" key="1">
    <citation type="journal article" date="2019" name="Sci. Rep.">
        <title>Orb-weaving spider Araneus ventricosus genome elucidates the spidroin gene catalogue.</title>
        <authorList>
            <person name="Kono N."/>
            <person name="Nakamura H."/>
            <person name="Ohtoshi R."/>
            <person name="Moran D.A.P."/>
            <person name="Shinohara A."/>
            <person name="Yoshida Y."/>
            <person name="Fujiwara M."/>
            <person name="Mori M."/>
            <person name="Tomita M."/>
            <person name="Arakawa K."/>
        </authorList>
    </citation>
    <scope>NUCLEOTIDE SEQUENCE [LARGE SCALE GENOMIC DNA]</scope>
</reference>
<gene>
    <name evidence="1" type="ORF">AVEN_34191_1</name>
</gene>
<dbReference type="EMBL" id="BGPR01036573">
    <property type="protein sequence ID" value="GBO11840.1"/>
    <property type="molecule type" value="Genomic_DNA"/>
</dbReference>
<accession>A0A4Y2UJW8</accession>
<evidence type="ECO:0000313" key="1">
    <source>
        <dbReference type="EMBL" id="GBO11840.1"/>
    </source>
</evidence>
<sequence>MAAPAVVGGIGKLGFFNTVPAHATYQKIGTTLINVTIYDNLTGLQVEVRALKAGTEVGAVGDRSDPMDLKIAWRGRKLQMDAA</sequence>
<comment type="caution">
    <text evidence="1">The sequence shown here is derived from an EMBL/GenBank/DDBJ whole genome shotgun (WGS) entry which is preliminary data.</text>
</comment>
<evidence type="ECO:0000313" key="2">
    <source>
        <dbReference type="Proteomes" id="UP000499080"/>
    </source>
</evidence>
<organism evidence="1 2">
    <name type="scientific">Araneus ventricosus</name>
    <name type="common">Orbweaver spider</name>
    <name type="synonym">Epeira ventricosa</name>
    <dbReference type="NCBI Taxonomy" id="182803"/>
    <lineage>
        <taxon>Eukaryota</taxon>
        <taxon>Metazoa</taxon>
        <taxon>Ecdysozoa</taxon>
        <taxon>Arthropoda</taxon>
        <taxon>Chelicerata</taxon>
        <taxon>Arachnida</taxon>
        <taxon>Araneae</taxon>
        <taxon>Araneomorphae</taxon>
        <taxon>Entelegynae</taxon>
        <taxon>Araneoidea</taxon>
        <taxon>Araneidae</taxon>
        <taxon>Araneus</taxon>
    </lineage>
</organism>
<name>A0A4Y2UJW8_ARAVE</name>
<dbReference type="AlphaFoldDB" id="A0A4Y2UJW8"/>
<proteinExistence type="predicted"/>
<protein>
    <submittedName>
        <fullName evidence="1">Uncharacterized protein</fullName>
    </submittedName>
</protein>